<dbReference type="Proteomes" id="UP000275579">
    <property type="component" value="Chromosome"/>
</dbReference>
<reference evidence="6 7" key="1">
    <citation type="submission" date="2018-04" db="EMBL/GenBank/DDBJ databases">
        <title>Complete genome sequences of Streptomyces lydicus strain WYEC and characterization of antagonistic properties of biological control agents.</title>
        <authorList>
            <person name="Mariita R.M."/>
            <person name="Sello J.K."/>
        </authorList>
    </citation>
    <scope>NUCLEOTIDE SEQUENCE [LARGE SCALE GENOMIC DNA]</scope>
    <source>
        <strain evidence="6 7">WYEC 108</strain>
    </source>
</reference>
<evidence type="ECO:0000313" key="6">
    <source>
        <dbReference type="EMBL" id="AZS76124.1"/>
    </source>
</evidence>
<feature type="compositionally biased region" description="Polar residues" evidence="4">
    <location>
        <begin position="887"/>
        <end position="901"/>
    </location>
</feature>
<feature type="region of interest" description="Disordered" evidence="4">
    <location>
        <begin position="881"/>
        <end position="901"/>
    </location>
</feature>
<dbReference type="InterPro" id="IPR055372">
    <property type="entry name" value="CBM96"/>
</dbReference>
<evidence type="ECO:0000259" key="5">
    <source>
        <dbReference type="Pfam" id="PF24517"/>
    </source>
</evidence>
<comment type="subcellular location">
    <subcellularLocation>
        <location evidence="1">Secreted</location>
    </subcellularLocation>
</comment>
<evidence type="ECO:0000256" key="3">
    <source>
        <dbReference type="ARBA" id="ARBA00022729"/>
    </source>
</evidence>
<evidence type="ECO:0000256" key="4">
    <source>
        <dbReference type="SAM" id="MobiDB-lite"/>
    </source>
</evidence>
<sequence>MPTRPDLNVSFYDHLDPKATAGVYTIAVEHRLTKGGVRVDAGAELPKAVDSYEIRAAQFVLDPSSVHATFPPTGAVGRYTHVLPHLTLSRAILPWERQLVGRAAKAPWLALLVFAAGELDDDPDAQGEFTTRPISELREPGPGIIGPELSGTIDGSNPCRTIDLPVSVFHAIVAREDELFKLVHMRDVRTAPQRRDNGEILTEGEYAVLAANRFPRTPGSYAVHLVSLEGWLGRLAPGTLPATEKVRLCSLWSWHFTNDPEGSLDPAGLLRNLVAPGHTDPENFALRLAPIGDPSDSPEVAHARTRLHHGYTAVAYRTLAGEDTYAWYRGPLTPLTAPELPVEAVEGPHTTADHALIYDHEYGLFDVSYAAAWTLGRAIALADPDYSSEVVQARREMANRAAALLVLSSDPARAGADPAEPAGTAALRELAVPGFGRRLVQALRAPVVQGPPPAPATRTARREPGALLAEPRAQQSLLTVAQDATPTVPDWLERLALLNGVPFAHLVPDPRMLPPESLRAFRVDPAWIHALVAGAGDVGAHTSLDRDLHPVLTERISRTGATLPVAGLLINSELVRAWPVFDILATTADGEPVGELRRDHLAPDVLLVLWDGVPDQIAIREPGQGIHFGINSEGRISLRHLTGNRVGYPTDTEFPDPGLPESGTVFDYLRTDSIGELPDVLRLSGEDGLLAALSAACLPSGRLTPGQFALELVNAPLEQLLLPPTVRRDCVADTFAKYGSEAEEFGTANPLLVKNEGPTNSVTRITYLRFDTTQLPPPDQLGKVLLRVCATAQDAGDFDLKAYATDNDWDESTLSWSERPELPANPVATAYVSSGDAWAWLEFDLTEHLRRHTGDELSVALSKEQGGNKIVRITSREAATNRPHLSITVTQPSPNSGEEHR</sequence>
<name>A0A3S9YMR5_9ACTN</name>
<evidence type="ECO:0000256" key="1">
    <source>
        <dbReference type="ARBA" id="ARBA00004613"/>
    </source>
</evidence>
<gene>
    <name evidence="6" type="ORF">DDE74_39460</name>
</gene>
<dbReference type="RefSeq" id="WP_127154815.1">
    <property type="nucleotide sequence ID" value="NZ_CP029042.1"/>
</dbReference>
<evidence type="ECO:0000256" key="2">
    <source>
        <dbReference type="ARBA" id="ARBA00022525"/>
    </source>
</evidence>
<keyword evidence="3" id="KW-0732">Signal</keyword>
<dbReference type="GO" id="GO:0005576">
    <property type="term" value="C:extracellular region"/>
    <property type="evidence" value="ECO:0007669"/>
    <property type="project" value="UniProtKB-SubCell"/>
</dbReference>
<protein>
    <recommendedName>
        <fullName evidence="5">Carbohydrate-binding module family 96 domain-containing protein</fullName>
    </recommendedName>
</protein>
<organism evidence="6 7">
    <name type="scientific">Streptomyces lydicus</name>
    <dbReference type="NCBI Taxonomy" id="47763"/>
    <lineage>
        <taxon>Bacteria</taxon>
        <taxon>Bacillati</taxon>
        <taxon>Actinomycetota</taxon>
        <taxon>Actinomycetes</taxon>
        <taxon>Kitasatosporales</taxon>
        <taxon>Streptomycetaceae</taxon>
        <taxon>Streptomyces</taxon>
    </lineage>
</organism>
<accession>A0A3S9YMR5</accession>
<dbReference type="EMBL" id="CP029042">
    <property type="protein sequence ID" value="AZS76124.1"/>
    <property type="molecule type" value="Genomic_DNA"/>
</dbReference>
<evidence type="ECO:0000313" key="7">
    <source>
        <dbReference type="Proteomes" id="UP000275579"/>
    </source>
</evidence>
<proteinExistence type="predicted"/>
<dbReference type="AlphaFoldDB" id="A0A3S9YMR5"/>
<keyword evidence="2" id="KW-0964">Secreted</keyword>
<dbReference type="NCBIfam" id="NF033679">
    <property type="entry name" value="DNRLRE_dom"/>
    <property type="match status" value="1"/>
</dbReference>
<dbReference type="Pfam" id="PF24517">
    <property type="entry name" value="CBM96"/>
    <property type="match status" value="1"/>
</dbReference>
<feature type="domain" description="Carbohydrate-binding module family 96" evidence="5">
    <location>
        <begin position="726"/>
        <end position="888"/>
    </location>
</feature>